<dbReference type="EMBL" id="UOFK01000294">
    <property type="protein sequence ID" value="VAW82036.1"/>
    <property type="molecule type" value="Genomic_DNA"/>
</dbReference>
<dbReference type="InterPro" id="IPR021974">
    <property type="entry name" value="DUF3581"/>
</dbReference>
<feature type="non-terminal residue" evidence="1">
    <location>
        <position position="229"/>
    </location>
</feature>
<evidence type="ECO:0008006" key="2">
    <source>
        <dbReference type="Google" id="ProtNLM"/>
    </source>
</evidence>
<evidence type="ECO:0000313" key="1">
    <source>
        <dbReference type="EMBL" id="VAW82036.1"/>
    </source>
</evidence>
<protein>
    <recommendedName>
        <fullName evidence="2">DUF3581 domain-containing protein</fullName>
    </recommendedName>
</protein>
<dbReference type="Pfam" id="PF12119">
    <property type="entry name" value="DUF3581"/>
    <property type="match status" value="1"/>
</dbReference>
<proteinExistence type="predicted"/>
<gene>
    <name evidence="1" type="ORF">MNBD_GAMMA13-2117</name>
</gene>
<sequence length="229" mass="25699">MHLDNYYSRDNDHIVFTRQQASDFAKNVADDFNPIHNINAKRFCVPGDLLFSLALQHYGLSQHMYIQFSGMVTDATPLAFPDSDAAQLEITDTTGKAYLSLEHSGDTSHNTEQINTFTHRYVQFSGQTFPHILVPLMADHQLMINPDRPLVIYESMSITLDSLAFETPELVQQQAELDIKGKRGSAHIKFSVKNNGSNIGYGEKTMALSGLRPYDQDTVDTMVADYMAS</sequence>
<dbReference type="AlphaFoldDB" id="A0A3B0ZN59"/>
<accession>A0A3B0ZN59</accession>
<organism evidence="1">
    <name type="scientific">hydrothermal vent metagenome</name>
    <dbReference type="NCBI Taxonomy" id="652676"/>
    <lineage>
        <taxon>unclassified sequences</taxon>
        <taxon>metagenomes</taxon>
        <taxon>ecological metagenomes</taxon>
    </lineage>
</organism>
<name>A0A3B0ZN59_9ZZZZ</name>
<reference evidence="1" key="1">
    <citation type="submission" date="2018-06" db="EMBL/GenBank/DDBJ databases">
        <authorList>
            <person name="Zhirakovskaya E."/>
        </authorList>
    </citation>
    <scope>NUCLEOTIDE SEQUENCE</scope>
</reference>